<evidence type="ECO:0000313" key="2">
    <source>
        <dbReference type="Proteomes" id="UP000001056"/>
    </source>
</evidence>
<dbReference type="VEuPathDB" id="FungiDB:CHGG_02556"/>
<protein>
    <submittedName>
        <fullName evidence="1">Uncharacterized protein</fullName>
    </submittedName>
</protein>
<reference evidence="2" key="1">
    <citation type="journal article" date="2015" name="Genome Announc.">
        <title>Draft genome sequence of the cellulolytic fungus Chaetomium globosum.</title>
        <authorList>
            <person name="Cuomo C.A."/>
            <person name="Untereiner W.A."/>
            <person name="Ma L.-J."/>
            <person name="Grabherr M."/>
            <person name="Birren B.W."/>
        </authorList>
    </citation>
    <scope>NUCLEOTIDE SEQUENCE [LARGE SCALE GENOMIC DNA]</scope>
    <source>
        <strain evidence="2">ATCC 6205 / CBS 148.51 / DSM 1962 / NBRC 6347 / NRRL 1970</strain>
    </source>
</reference>
<gene>
    <name evidence="1" type="ORF">CHGG_02556</name>
</gene>
<dbReference type="Proteomes" id="UP000001056">
    <property type="component" value="Unassembled WGS sequence"/>
</dbReference>
<sequence length="47" mass="5262">MALETAVSVITLSEFALKINKLRLDIKDAPEEWQRYKDGLDGIACVP</sequence>
<dbReference type="AlphaFoldDB" id="Q2HB48"/>
<evidence type="ECO:0000313" key="1">
    <source>
        <dbReference type="EMBL" id="EAQ90621.1"/>
    </source>
</evidence>
<name>Q2HB48_CHAGB</name>
<dbReference type="EMBL" id="CH408030">
    <property type="protein sequence ID" value="EAQ90621.1"/>
    <property type="molecule type" value="Genomic_DNA"/>
</dbReference>
<dbReference type="RefSeq" id="XP_001229072.1">
    <property type="nucleotide sequence ID" value="XM_001229071.1"/>
</dbReference>
<dbReference type="InParanoid" id="Q2HB48"/>
<dbReference type="HOGENOM" id="CLU_3175334_0_0_1"/>
<accession>Q2HB48</accession>
<organism evidence="1 2">
    <name type="scientific">Chaetomium globosum (strain ATCC 6205 / CBS 148.51 / DSM 1962 / NBRC 6347 / NRRL 1970)</name>
    <name type="common">Soil fungus</name>
    <dbReference type="NCBI Taxonomy" id="306901"/>
    <lineage>
        <taxon>Eukaryota</taxon>
        <taxon>Fungi</taxon>
        <taxon>Dikarya</taxon>
        <taxon>Ascomycota</taxon>
        <taxon>Pezizomycotina</taxon>
        <taxon>Sordariomycetes</taxon>
        <taxon>Sordariomycetidae</taxon>
        <taxon>Sordariales</taxon>
        <taxon>Chaetomiaceae</taxon>
        <taxon>Chaetomium</taxon>
    </lineage>
</organism>
<keyword evidence="2" id="KW-1185">Reference proteome</keyword>
<proteinExistence type="predicted"/>
<dbReference type="GeneID" id="4389101"/>
<dbReference type="OrthoDB" id="5153337at2759"/>